<feature type="compositionally biased region" description="Basic and acidic residues" evidence="9">
    <location>
        <begin position="54"/>
        <end position="76"/>
    </location>
</feature>
<dbReference type="EMBL" id="JATAAI010000012">
    <property type="protein sequence ID" value="KAK1742117.1"/>
    <property type="molecule type" value="Genomic_DNA"/>
</dbReference>
<evidence type="ECO:0000256" key="8">
    <source>
        <dbReference type="ARBA" id="ARBA00023136"/>
    </source>
</evidence>
<evidence type="ECO:0000256" key="6">
    <source>
        <dbReference type="ARBA" id="ARBA00022840"/>
    </source>
</evidence>
<evidence type="ECO:0000256" key="4">
    <source>
        <dbReference type="ARBA" id="ARBA00022692"/>
    </source>
</evidence>
<feature type="transmembrane region" description="Helical" evidence="10">
    <location>
        <begin position="663"/>
        <end position="686"/>
    </location>
</feature>
<feature type="transmembrane region" description="Helical" evidence="10">
    <location>
        <begin position="554"/>
        <end position="575"/>
    </location>
</feature>
<dbReference type="InterPro" id="IPR043926">
    <property type="entry name" value="ABCG_dom"/>
</dbReference>
<comment type="caution">
    <text evidence="12">The sequence shown here is derived from an EMBL/GenBank/DDBJ whole genome shotgun (WGS) entry which is preliminary data.</text>
</comment>
<proteinExistence type="inferred from homology"/>
<feature type="transmembrane region" description="Helical" evidence="10">
    <location>
        <begin position="623"/>
        <end position="651"/>
    </location>
</feature>
<feature type="domain" description="ABC transporter" evidence="11">
    <location>
        <begin position="192"/>
        <end position="458"/>
    </location>
</feature>
<dbReference type="InterPro" id="IPR027417">
    <property type="entry name" value="P-loop_NTPase"/>
</dbReference>
<feature type="transmembrane region" description="Helical" evidence="10">
    <location>
        <begin position="581"/>
        <end position="602"/>
    </location>
</feature>
<feature type="transmembrane region" description="Helical" evidence="10">
    <location>
        <begin position="1271"/>
        <end position="1290"/>
    </location>
</feature>
<evidence type="ECO:0000256" key="1">
    <source>
        <dbReference type="ARBA" id="ARBA00004141"/>
    </source>
</evidence>
<keyword evidence="7 10" id="KW-1133">Transmembrane helix</keyword>
<dbReference type="Proteomes" id="UP001224775">
    <property type="component" value="Unassembled WGS sequence"/>
</dbReference>
<organism evidence="12 13">
    <name type="scientific">Skeletonema marinoi</name>
    <dbReference type="NCBI Taxonomy" id="267567"/>
    <lineage>
        <taxon>Eukaryota</taxon>
        <taxon>Sar</taxon>
        <taxon>Stramenopiles</taxon>
        <taxon>Ochrophyta</taxon>
        <taxon>Bacillariophyta</taxon>
        <taxon>Coscinodiscophyceae</taxon>
        <taxon>Thalassiosirophycidae</taxon>
        <taxon>Thalassiosirales</taxon>
        <taxon>Skeletonemataceae</taxon>
        <taxon>Skeletonema</taxon>
        <taxon>Skeletonema marinoi-dohrnii complex</taxon>
    </lineage>
</organism>
<feature type="transmembrane region" description="Helical" evidence="10">
    <location>
        <begin position="698"/>
        <end position="721"/>
    </location>
</feature>
<dbReference type="PROSITE" id="PS50893">
    <property type="entry name" value="ABC_TRANSPORTER_2"/>
    <property type="match status" value="2"/>
</dbReference>
<feature type="transmembrane region" description="Helical" evidence="10">
    <location>
        <begin position="1182"/>
        <end position="1202"/>
    </location>
</feature>
<evidence type="ECO:0000313" key="12">
    <source>
        <dbReference type="EMBL" id="KAK1742117.1"/>
    </source>
</evidence>
<dbReference type="Pfam" id="PF00005">
    <property type="entry name" value="ABC_tran"/>
    <property type="match status" value="2"/>
</dbReference>
<keyword evidence="5" id="KW-0547">Nucleotide-binding</keyword>
<evidence type="ECO:0000313" key="13">
    <source>
        <dbReference type="Proteomes" id="UP001224775"/>
    </source>
</evidence>
<reference evidence="12" key="1">
    <citation type="submission" date="2023-06" db="EMBL/GenBank/DDBJ databases">
        <title>Survivors Of The Sea: Transcriptome response of Skeletonema marinoi to long-term dormancy.</title>
        <authorList>
            <person name="Pinder M.I.M."/>
            <person name="Kourtchenko O."/>
            <person name="Robertson E.K."/>
            <person name="Larsson T."/>
            <person name="Maumus F."/>
            <person name="Osuna-Cruz C.M."/>
            <person name="Vancaester E."/>
            <person name="Stenow R."/>
            <person name="Vandepoele K."/>
            <person name="Ploug H."/>
            <person name="Bruchert V."/>
            <person name="Godhe A."/>
            <person name="Topel M."/>
        </authorList>
    </citation>
    <scope>NUCLEOTIDE SEQUENCE</scope>
    <source>
        <strain evidence="12">R05AC</strain>
    </source>
</reference>
<dbReference type="Gene3D" id="3.40.50.300">
    <property type="entry name" value="P-loop containing nucleotide triphosphate hydrolases"/>
    <property type="match status" value="2"/>
</dbReference>
<dbReference type="SUPFAM" id="SSF52540">
    <property type="entry name" value="P-loop containing nucleoside triphosphate hydrolases"/>
    <property type="match status" value="2"/>
</dbReference>
<dbReference type="GO" id="GO:0016020">
    <property type="term" value="C:membrane"/>
    <property type="evidence" value="ECO:0007669"/>
    <property type="project" value="UniProtKB-SubCell"/>
</dbReference>
<dbReference type="InterPro" id="IPR017871">
    <property type="entry name" value="ABC_transporter-like_CS"/>
</dbReference>
<gene>
    <name evidence="12" type="ORF">QTG54_007690</name>
</gene>
<dbReference type="Pfam" id="PF01061">
    <property type="entry name" value="ABC2_membrane"/>
    <property type="match status" value="2"/>
</dbReference>
<keyword evidence="13" id="KW-1185">Reference proteome</keyword>
<dbReference type="GO" id="GO:0005524">
    <property type="term" value="F:ATP binding"/>
    <property type="evidence" value="ECO:0007669"/>
    <property type="project" value="UniProtKB-KW"/>
</dbReference>
<dbReference type="PANTHER" id="PTHR19241">
    <property type="entry name" value="ATP-BINDING CASSETTE TRANSPORTER"/>
    <property type="match status" value="1"/>
</dbReference>
<name>A0AAD8YAX1_9STRA</name>
<dbReference type="Pfam" id="PF19055">
    <property type="entry name" value="ABC2_membrane_7"/>
    <property type="match status" value="2"/>
</dbReference>
<dbReference type="InterPro" id="IPR034003">
    <property type="entry name" value="ABCG_PDR_2"/>
</dbReference>
<dbReference type="InterPro" id="IPR013525">
    <property type="entry name" value="ABC2_TM"/>
</dbReference>
<feature type="region of interest" description="Disordered" evidence="9">
    <location>
        <begin position="1"/>
        <end position="76"/>
    </location>
</feature>
<accession>A0AAD8YAX1</accession>
<evidence type="ECO:0000256" key="5">
    <source>
        <dbReference type="ARBA" id="ARBA00022741"/>
    </source>
</evidence>
<dbReference type="GO" id="GO:0016887">
    <property type="term" value="F:ATP hydrolysis activity"/>
    <property type="evidence" value="ECO:0007669"/>
    <property type="project" value="InterPro"/>
</dbReference>
<feature type="transmembrane region" description="Helical" evidence="10">
    <location>
        <begin position="769"/>
        <end position="792"/>
    </location>
</feature>
<evidence type="ECO:0000259" key="11">
    <source>
        <dbReference type="PROSITE" id="PS50893"/>
    </source>
</evidence>
<comment type="similarity">
    <text evidence="2">Belongs to the ABC transporter superfamily. ABCG family. PDR (TC 3.A.1.205) subfamily.</text>
</comment>
<dbReference type="SMART" id="SM00382">
    <property type="entry name" value="AAA"/>
    <property type="match status" value="2"/>
</dbReference>
<evidence type="ECO:0000256" key="3">
    <source>
        <dbReference type="ARBA" id="ARBA00022448"/>
    </source>
</evidence>
<keyword evidence="3" id="KW-0813">Transport</keyword>
<sequence length="1327" mass="147106">MSDNMGGGSAPAPTAKDEEDPLPQTTNSPARSVKFAGSSGSKSPQRSLQPRKKSFVDRTAKFSDDVSSKDRDGHMDRLLKDKRKSMRMLFPDQAESCASLDEDEEMGADGDLSQSVETSMQKKQFEEQSEFVRSLQQIIDGMPGGAGAMGALPDLEIRLKKFSFKVPSRANCPDKDGIATVATPLYKMKATLKKYLLYHKREKKEKQVTNVLSNVNLVLKPGKMYLVLGPPQSGKTSLLKAIGGSLPQGDFPSGYKEKKYLTGQVIYNNLVCCGEGADSSNENLFKNLVAFVSQHDTHAPRLTVGETFVFSGCSKDESIRLNRKGTCEKGKVGLTLKGLGLSHVKDTFVGNEQIRGVSGGQRRRVTLGEMLVFDTPLLCGDEISTGLDTASTVDILRILSYTNRLFRKISVVSLLQPSPEAVAMFDDVILLSEGHVIYAGSTRNAGEYFRNLGYRQPDSMDDADYLLAVASTDRKLLATGENHSAEMLATVYEESWQHANIKAEQEKDWKDNWAVVTGSEAIPKRFMQKYQNPFSIGVWLNLRRFFTLWTRDKIFIRASVIKNLAMGLSVGFVFLNTTLDSSYFGVLFQGNLFIMLGAMTAAPEKVDARAVFYKHADSNFYSALSYVIGEALAAMPQMLIDVLLFGIFVYWMVGFVPSAASFIIYLLLFFLFTFSMGQTMGLLASVAPTKTVVQGGGAVVLLMNVLFSGYIVAPNVIPIYWNWIYWITPLSWIYRSLLLNEFVHRSDGQQVMESYGFLLPNDTPYGREWIGYGFAYIIPYTIICLVASAYCLHRFRMEKQGGTSDIAEEKDEVECEVSESNTFNEESFIPVDLSFNNLCYDVKASKGSDKLRLLKNVSGVFSSGRLCALMGESGAGKTTLMDVIALRKGGGEISGEVLLNGFSQEKVSFRRCSGYVEQFDVQSAELTIRETIRFSAELRLDKTHPARTSPAEMDQHVNEMIAMFELQKQADVLVGNEEEGGLTFEQKKRLSIAVELAASPSVLFLDEPTSGLDSRAALLVMNCLRKITDTGRTIVATIHQPSSQVFDMFDDLLLLKKGGEVVFYGETGVCSSNLISYFEGLGVTPMNTGENPATWMLNVLGEHISAKGQSDGEDEVLSFATAWNQSSNCADLANRFAEINETRDEEMEIKFDSTFPVGWFKRDNLMGNRLVKIYWRSPAYNLARMALSVLIALLLGSMFIPIRNHLVFSEAEITSVLATIFISFIIIGVLSIVSVLPVMLNVRDMFYRHKAAGMLNYWSLGRALGTAEHRFILIASFLFCIMFLPVSGLAQNPDLSLKSRVISAISYWDSSRSTRQYTPTLVSSSCV</sequence>
<comment type="subcellular location">
    <subcellularLocation>
        <location evidence="1">Membrane</location>
        <topology evidence="1">Multi-pass membrane protein</topology>
    </subcellularLocation>
</comment>
<keyword evidence="6" id="KW-0067">ATP-binding</keyword>
<feature type="domain" description="ABC transporter" evidence="11">
    <location>
        <begin position="833"/>
        <end position="1083"/>
    </location>
</feature>
<dbReference type="CDD" id="cd03232">
    <property type="entry name" value="ABCG_PDR_domain2"/>
    <property type="match status" value="1"/>
</dbReference>
<evidence type="ECO:0000256" key="9">
    <source>
        <dbReference type="SAM" id="MobiDB-lite"/>
    </source>
</evidence>
<evidence type="ECO:0000256" key="7">
    <source>
        <dbReference type="ARBA" id="ARBA00022989"/>
    </source>
</evidence>
<evidence type="ECO:0000256" key="10">
    <source>
        <dbReference type="SAM" id="Phobius"/>
    </source>
</evidence>
<dbReference type="InterPro" id="IPR003593">
    <property type="entry name" value="AAA+_ATPase"/>
</dbReference>
<evidence type="ECO:0000256" key="2">
    <source>
        <dbReference type="ARBA" id="ARBA00006012"/>
    </source>
</evidence>
<dbReference type="GO" id="GO:0140359">
    <property type="term" value="F:ABC-type transporter activity"/>
    <property type="evidence" value="ECO:0007669"/>
    <property type="project" value="InterPro"/>
</dbReference>
<feature type="compositionally biased region" description="Polar residues" evidence="9">
    <location>
        <begin position="38"/>
        <end position="48"/>
    </location>
</feature>
<feature type="transmembrane region" description="Helical" evidence="10">
    <location>
        <begin position="1214"/>
        <end position="1240"/>
    </location>
</feature>
<protein>
    <submittedName>
        <fullName evidence="12">ABC transporter, ABC-G family</fullName>
    </submittedName>
</protein>
<keyword evidence="4 10" id="KW-0812">Transmembrane</keyword>
<dbReference type="InterPro" id="IPR003439">
    <property type="entry name" value="ABC_transporter-like_ATP-bd"/>
</dbReference>
<dbReference type="PROSITE" id="PS00211">
    <property type="entry name" value="ABC_TRANSPORTER_1"/>
    <property type="match status" value="1"/>
</dbReference>
<keyword evidence="8 10" id="KW-0472">Membrane</keyword>